<dbReference type="Pfam" id="PF00291">
    <property type="entry name" value="PALP"/>
    <property type="match status" value="1"/>
</dbReference>
<dbReference type="Gene3D" id="3.40.50.1100">
    <property type="match status" value="2"/>
</dbReference>
<keyword evidence="3 5" id="KW-0663">Pyridoxal phosphate</keyword>
<reference evidence="7 8" key="1">
    <citation type="submission" date="2018-07" db="EMBL/GenBank/DDBJ databases">
        <title>Genome analysis of Runella aurantiaca.</title>
        <authorList>
            <person name="Yang X."/>
        </authorList>
    </citation>
    <scope>NUCLEOTIDE SEQUENCE [LARGE SCALE GENOMIC DNA]</scope>
    <source>
        <strain evidence="7 8">YX9</strain>
    </source>
</reference>
<feature type="modified residue" description="N6-(pyridoxal phosphate)lysine" evidence="5">
    <location>
        <position position="55"/>
    </location>
</feature>
<dbReference type="InterPro" id="IPR036052">
    <property type="entry name" value="TrpB-like_PALP_sf"/>
</dbReference>
<dbReference type="InterPro" id="IPR027278">
    <property type="entry name" value="ACCD_DCysDesulf"/>
</dbReference>
<dbReference type="OrthoDB" id="9801249at2"/>
<proteinExistence type="inferred from homology"/>
<comment type="cofactor">
    <cofactor evidence="1">
        <name>pyridoxal 5'-phosphate</name>
        <dbReference type="ChEBI" id="CHEBI:597326"/>
    </cofactor>
</comment>
<dbReference type="SUPFAM" id="SSF53686">
    <property type="entry name" value="Tryptophan synthase beta subunit-like PLP-dependent enzymes"/>
    <property type="match status" value="1"/>
</dbReference>
<evidence type="ECO:0000313" key="7">
    <source>
        <dbReference type="EMBL" id="RDB03347.1"/>
    </source>
</evidence>
<sequence>MYIKPNVIVSRVDRFWENAAQSPLQIVQLPLFIERGVKVYIKRDDLLHPFVSGNKWRKLKYNLLEAERRGFKRLVTFGGAYSNHIAAVAAAGQAMGFETLGIIRGDELHADSNQTLQFASLCGMQLQFVSRTEYRDKERLVKHLGVDAYILPEGGSNQLAIKGVGEAVAEIQSQLFAPIDYLCTAFGTGGTSAGLLSAAVSAKVLVFSSLKIEKRDVEEHLAAFVPLYDKTWEIFTDYHFGGYGKETEELNQFIDDFEQETTIPLEQVYTGKMMYGVVDLVRKGYFNQGDVVVVLHSGGLQGKRK</sequence>
<dbReference type="PANTHER" id="PTHR43780:SF2">
    <property type="entry name" value="1-AMINOCYCLOPROPANE-1-CARBOXYLATE DEAMINASE-RELATED"/>
    <property type="match status" value="1"/>
</dbReference>
<dbReference type="PIRSF" id="PIRSF006278">
    <property type="entry name" value="ACCD_DCysDesulf"/>
    <property type="match status" value="1"/>
</dbReference>
<dbReference type="PANTHER" id="PTHR43780">
    <property type="entry name" value="1-AMINOCYCLOPROPANE-1-CARBOXYLATE DEAMINASE-RELATED"/>
    <property type="match status" value="1"/>
</dbReference>
<feature type="active site" description="Nucleophile" evidence="4">
    <location>
        <position position="82"/>
    </location>
</feature>
<comment type="caution">
    <text evidence="7">The sequence shown here is derived from an EMBL/GenBank/DDBJ whole genome shotgun (WGS) entry which is preliminary data.</text>
</comment>
<gene>
    <name evidence="7" type="ORF">DVG78_24140</name>
</gene>
<dbReference type="InterPro" id="IPR001926">
    <property type="entry name" value="TrpB-like_PALP"/>
</dbReference>
<feature type="domain" description="Tryptophan synthase beta chain-like PALP" evidence="6">
    <location>
        <begin position="25"/>
        <end position="298"/>
    </location>
</feature>
<protein>
    <submittedName>
        <fullName evidence="7">1-aminocyclopropane-1-carboxylate deaminase/D-cysteine desulfhydrase</fullName>
    </submittedName>
</protein>
<evidence type="ECO:0000256" key="4">
    <source>
        <dbReference type="PIRSR" id="PIRSR006278-1"/>
    </source>
</evidence>
<dbReference type="Proteomes" id="UP000253141">
    <property type="component" value="Unassembled WGS sequence"/>
</dbReference>
<accession>A0A369I4C2</accession>
<dbReference type="GO" id="GO:0019148">
    <property type="term" value="F:D-cysteine desulfhydrase activity"/>
    <property type="evidence" value="ECO:0007669"/>
    <property type="project" value="TreeGrafter"/>
</dbReference>
<evidence type="ECO:0000259" key="6">
    <source>
        <dbReference type="Pfam" id="PF00291"/>
    </source>
</evidence>
<evidence type="ECO:0000313" key="8">
    <source>
        <dbReference type="Proteomes" id="UP000253141"/>
    </source>
</evidence>
<organism evidence="7 8">
    <name type="scientific">Runella aurantiaca</name>
    <dbReference type="NCBI Taxonomy" id="2282308"/>
    <lineage>
        <taxon>Bacteria</taxon>
        <taxon>Pseudomonadati</taxon>
        <taxon>Bacteroidota</taxon>
        <taxon>Cytophagia</taxon>
        <taxon>Cytophagales</taxon>
        <taxon>Spirosomataceae</taxon>
        <taxon>Runella</taxon>
    </lineage>
</organism>
<dbReference type="EMBL" id="QPIW01000028">
    <property type="protein sequence ID" value="RDB03347.1"/>
    <property type="molecule type" value="Genomic_DNA"/>
</dbReference>
<comment type="similarity">
    <text evidence="2">Belongs to the ACC deaminase/D-cysteine desulfhydrase family.</text>
</comment>
<dbReference type="AlphaFoldDB" id="A0A369I4C2"/>
<evidence type="ECO:0000256" key="3">
    <source>
        <dbReference type="ARBA" id="ARBA00022898"/>
    </source>
</evidence>
<evidence type="ECO:0000256" key="1">
    <source>
        <dbReference type="ARBA" id="ARBA00001933"/>
    </source>
</evidence>
<evidence type="ECO:0000256" key="2">
    <source>
        <dbReference type="ARBA" id="ARBA00008639"/>
    </source>
</evidence>
<keyword evidence="8" id="KW-1185">Reference proteome</keyword>
<name>A0A369I4C2_9BACT</name>
<evidence type="ECO:0000256" key="5">
    <source>
        <dbReference type="PIRSR" id="PIRSR006278-2"/>
    </source>
</evidence>
<dbReference type="RefSeq" id="WP_114463661.1">
    <property type="nucleotide sequence ID" value="NZ_QPIW01000028.1"/>
</dbReference>